<dbReference type="Proteomes" id="UP001151081">
    <property type="component" value="Unassembled WGS sequence"/>
</dbReference>
<name>A0A9X3X6G5_9BACT</name>
<evidence type="ECO:0000256" key="1">
    <source>
        <dbReference type="SAM" id="MobiDB-lite"/>
    </source>
</evidence>
<dbReference type="AlphaFoldDB" id="A0A9X3X6G5"/>
<feature type="region of interest" description="Disordered" evidence="1">
    <location>
        <begin position="34"/>
        <end position="69"/>
    </location>
</feature>
<protein>
    <recommendedName>
        <fullName evidence="5">Cytochrome c domain-containing protein</fullName>
    </recommendedName>
</protein>
<evidence type="ECO:0000256" key="2">
    <source>
        <dbReference type="SAM" id="SignalP"/>
    </source>
</evidence>
<proteinExistence type="predicted"/>
<sequence>MGLSRAVRAIGALSIALVVTVGCGADEDVDLTGGEGGNGSGGAGASGGAGGSGSTGGSGGSGGGAGGSDDPAEAIYPNIASLHALGVAQTCSLNQGVCHSSRQYPELGGVKDMLALVNAPCQITAAEPSLVPDECERPGDKLVIGGQEREILQVVLDKNASFPPASVELRLAAAPPSLDANGARIRRLDDAGAEVLSVPLDGASFAAGGSPTSVIVNLGASPASLKGFLDVRVTDLDRVRVGDANGNGNAHPSATPWSLVAPGDPGRSYLYKRLLSDELGPRMPLLQRTWTALSTRAVWCWIRGMKPDTKPGDPSILEPIDYGNCPPDPDAPDPNTAGTWGSVRTLMGSRCATSKCHDSTDKAGDLDLSPDAETFLANVINASSVQTGAQRVVPGQPAASYLLCKVDPHCEGRADMTSLMPLSGEPLTDAEIKSIATWIQAGAKLE</sequence>
<accession>A0A9X3X6G5</accession>
<dbReference type="PROSITE" id="PS51257">
    <property type="entry name" value="PROKAR_LIPOPROTEIN"/>
    <property type="match status" value="1"/>
</dbReference>
<dbReference type="EMBL" id="JAGTJJ010000011">
    <property type="protein sequence ID" value="MDC3983103.1"/>
    <property type="molecule type" value="Genomic_DNA"/>
</dbReference>
<evidence type="ECO:0000313" key="3">
    <source>
        <dbReference type="EMBL" id="MDC3983103.1"/>
    </source>
</evidence>
<evidence type="ECO:0008006" key="5">
    <source>
        <dbReference type="Google" id="ProtNLM"/>
    </source>
</evidence>
<feature type="signal peptide" evidence="2">
    <location>
        <begin position="1"/>
        <end position="24"/>
    </location>
</feature>
<keyword evidence="4" id="KW-1185">Reference proteome</keyword>
<evidence type="ECO:0000313" key="4">
    <source>
        <dbReference type="Proteomes" id="UP001151081"/>
    </source>
</evidence>
<reference evidence="3 4" key="1">
    <citation type="submission" date="2021-04" db="EMBL/GenBank/DDBJ databases">
        <title>Genome analysis of Polyangium sp.</title>
        <authorList>
            <person name="Li Y."/>
            <person name="Wang J."/>
        </authorList>
    </citation>
    <scope>NUCLEOTIDE SEQUENCE [LARGE SCALE GENOMIC DNA]</scope>
    <source>
        <strain evidence="3 4">SDU14</strain>
    </source>
</reference>
<comment type="caution">
    <text evidence="3">The sequence shown here is derived from an EMBL/GenBank/DDBJ whole genome shotgun (WGS) entry which is preliminary data.</text>
</comment>
<dbReference type="RefSeq" id="WP_272458748.1">
    <property type="nucleotide sequence ID" value="NZ_JAGTJJ010000011.1"/>
</dbReference>
<keyword evidence="2" id="KW-0732">Signal</keyword>
<feature type="chain" id="PRO_5040742844" description="Cytochrome c domain-containing protein" evidence="2">
    <location>
        <begin position="25"/>
        <end position="446"/>
    </location>
</feature>
<gene>
    <name evidence="3" type="ORF">KEG57_21500</name>
</gene>
<organism evidence="3 4">
    <name type="scientific">Polyangium jinanense</name>
    <dbReference type="NCBI Taxonomy" id="2829994"/>
    <lineage>
        <taxon>Bacteria</taxon>
        <taxon>Pseudomonadati</taxon>
        <taxon>Myxococcota</taxon>
        <taxon>Polyangia</taxon>
        <taxon>Polyangiales</taxon>
        <taxon>Polyangiaceae</taxon>
        <taxon>Polyangium</taxon>
    </lineage>
</organism>
<feature type="compositionally biased region" description="Gly residues" evidence="1">
    <location>
        <begin position="34"/>
        <end position="67"/>
    </location>
</feature>